<dbReference type="GO" id="GO:0005634">
    <property type="term" value="C:nucleus"/>
    <property type="evidence" value="ECO:0007669"/>
    <property type="project" value="TreeGrafter"/>
</dbReference>
<evidence type="ECO:0000313" key="4">
    <source>
        <dbReference type="Proteomes" id="UP000735302"/>
    </source>
</evidence>
<evidence type="ECO:0000256" key="2">
    <source>
        <dbReference type="SAM" id="MobiDB-lite"/>
    </source>
</evidence>
<dbReference type="GO" id="GO:0003723">
    <property type="term" value="F:RNA binding"/>
    <property type="evidence" value="ECO:0007669"/>
    <property type="project" value="UniProtKB-KW"/>
</dbReference>
<dbReference type="PANTHER" id="PTHR14398">
    <property type="entry name" value="RNA RECOGNITION RRM/RNP DOMAIN"/>
    <property type="match status" value="1"/>
</dbReference>
<feature type="compositionally biased region" description="Polar residues" evidence="2">
    <location>
        <begin position="239"/>
        <end position="249"/>
    </location>
</feature>
<protein>
    <submittedName>
        <fullName evidence="3">RNA-binding protein 26</fullName>
    </submittedName>
</protein>
<evidence type="ECO:0000313" key="3">
    <source>
        <dbReference type="EMBL" id="GFN87441.1"/>
    </source>
</evidence>
<dbReference type="AlphaFoldDB" id="A0AAV3YZ20"/>
<dbReference type="InterPro" id="IPR045137">
    <property type="entry name" value="RBM26/27"/>
</dbReference>
<dbReference type="Proteomes" id="UP000735302">
    <property type="component" value="Unassembled WGS sequence"/>
</dbReference>
<reference evidence="3 4" key="1">
    <citation type="journal article" date="2021" name="Elife">
        <title>Chloroplast acquisition without the gene transfer in kleptoplastic sea slugs, Plakobranchus ocellatus.</title>
        <authorList>
            <person name="Maeda T."/>
            <person name="Takahashi S."/>
            <person name="Yoshida T."/>
            <person name="Shimamura S."/>
            <person name="Takaki Y."/>
            <person name="Nagai Y."/>
            <person name="Toyoda A."/>
            <person name="Suzuki Y."/>
            <person name="Arimoto A."/>
            <person name="Ishii H."/>
            <person name="Satoh N."/>
            <person name="Nishiyama T."/>
            <person name="Hasebe M."/>
            <person name="Maruyama T."/>
            <person name="Minagawa J."/>
            <person name="Obokata J."/>
            <person name="Shigenobu S."/>
        </authorList>
    </citation>
    <scope>NUCLEOTIDE SEQUENCE [LARGE SCALE GENOMIC DNA]</scope>
</reference>
<organism evidence="3 4">
    <name type="scientific">Plakobranchus ocellatus</name>
    <dbReference type="NCBI Taxonomy" id="259542"/>
    <lineage>
        <taxon>Eukaryota</taxon>
        <taxon>Metazoa</taxon>
        <taxon>Spiralia</taxon>
        <taxon>Lophotrochozoa</taxon>
        <taxon>Mollusca</taxon>
        <taxon>Gastropoda</taxon>
        <taxon>Heterobranchia</taxon>
        <taxon>Euthyneura</taxon>
        <taxon>Panpulmonata</taxon>
        <taxon>Sacoglossa</taxon>
        <taxon>Placobranchoidea</taxon>
        <taxon>Plakobranchidae</taxon>
        <taxon>Plakobranchus</taxon>
    </lineage>
</organism>
<dbReference type="Pfam" id="PF14605">
    <property type="entry name" value="Nup35_RRM_2"/>
    <property type="match status" value="1"/>
</dbReference>
<name>A0AAV3YZ20_9GAST</name>
<keyword evidence="1" id="KW-0694">RNA-binding</keyword>
<dbReference type="EMBL" id="BLXT01001714">
    <property type="protein sequence ID" value="GFN87441.1"/>
    <property type="molecule type" value="Genomic_DNA"/>
</dbReference>
<sequence>MPTYGRGSQSWSSVGRGGYGWTPHGHSRGWAAVATFGGRTMLDNRPKTVEVKGFDVSELDEIRVHFQKFGEVEKEDLVEEIPSAFFTFVMRQSAELRSHNLCWEYSSRVALTQRWSATQCVQLVGLRGGWGALELNPKTFLMTKQKNTPDPSLLLDVAKKPCTEAARGAASVASKRKVEDLPTLMSVSPFAGWSPFKKFWWSAQEDLRRWPTGQQRSPRMAAKVPLLPRPRGKKPEGFSGSQSPGRSRN</sequence>
<feature type="region of interest" description="Disordered" evidence="2">
    <location>
        <begin position="210"/>
        <end position="249"/>
    </location>
</feature>
<comment type="caution">
    <text evidence="3">The sequence shown here is derived from an EMBL/GenBank/DDBJ whole genome shotgun (WGS) entry which is preliminary data.</text>
</comment>
<accession>A0AAV3YZ20</accession>
<gene>
    <name evidence="3" type="ORF">PoB_001394700</name>
</gene>
<keyword evidence="4" id="KW-1185">Reference proteome</keyword>
<proteinExistence type="predicted"/>
<dbReference type="PANTHER" id="PTHR14398:SF0">
    <property type="entry name" value="ZINC FINGER PROTEIN SWM"/>
    <property type="match status" value="1"/>
</dbReference>
<evidence type="ECO:0000256" key="1">
    <source>
        <dbReference type="ARBA" id="ARBA00022884"/>
    </source>
</evidence>